<keyword evidence="4 9" id="KW-0378">Hydrolase</keyword>
<keyword evidence="7 9" id="KW-0675">Receptor</keyword>
<comment type="catalytic activity">
    <reaction evidence="8 9">
        <text>GTP + H2O = GDP + phosphate + H(+)</text>
        <dbReference type="Rhea" id="RHEA:19669"/>
        <dbReference type="ChEBI" id="CHEBI:15377"/>
        <dbReference type="ChEBI" id="CHEBI:15378"/>
        <dbReference type="ChEBI" id="CHEBI:37565"/>
        <dbReference type="ChEBI" id="CHEBI:43474"/>
        <dbReference type="ChEBI" id="CHEBI:58189"/>
        <dbReference type="EC" id="3.6.5.4"/>
    </reaction>
</comment>
<evidence type="ECO:0000256" key="4">
    <source>
        <dbReference type="ARBA" id="ARBA00022801"/>
    </source>
</evidence>
<keyword evidence="6 9" id="KW-0472">Membrane</keyword>
<feature type="binding site" evidence="9">
    <location>
        <begin position="162"/>
        <end position="169"/>
    </location>
    <ligand>
        <name>GTP</name>
        <dbReference type="ChEBI" id="CHEBI:37565"/>
    </ligand>
</feature>
<evidence type="ECO:0000259" key="11">
    <source>
        <dbReference type="PROSITE" id="PS00300"/>
    </source>
</evidence>
<dbReference type="Gene3D" id="3.40.50.300">
    <property type="entry name" value="P-loop containing nucleotide triphosphate hydrolases"/>
    <property type="match status" value="1"/>
</dbReference>
<reference evidence="12 13" key="1">
    <citation type="submission" date="2022-02" db="EMBL/GenBank/DDBJ databases">
        <title>Mesosutterella porci, a novel member of the family Sutterellaceae from pig feces.</title>
        <authorList>
            <person name="Wylensek D."/>
            <person name="Clavel T."/>
        </authorList>
    </citation>
    <scope>NUCLEOTIDE SEQUENCE [LARGE SCALE GENOMIC DNA]</scope>
    <source>
        <strain evidence="13">oilRF-744-wt-GAM-9</strain>
    </source>
</reference>
<feature type="domain" description="SRP54-type proteins GTP-binding" evidence="11">
    <location>
        <begin position="331"/>
        <end position="344"/>
    </location>
</feature>
<feature type="compositionally biased region" description="Basic and acidic residues" evidence="10">
    <location>
        <begin position="8"/>
        <end position="28"/>
    </location>
</feature>
<dbReference type="EMBL" id="JAKNCT010000002">
    <property type="protein sequence ID" value="MCG5030220.1"/>
    <property type="molecule type" value="Genomic_DNA"/>
</dbReference>
<dbReference type="PANTHER" id="PTHR43134">
    <property type="entry name" value="SIGNAL RECOGNITION PARTICLE RECEPTOR SUBUNIT ALPHA"/>
    <property type="match status" value="1"/>
</dbReference>
<keyword evidence="3 9" id="KW-0547">Nucleotide-binding</keyword>
<organism evidence="12 13">
    <name type="scientific">Mesosutterella porci</name>
    <dbReference type="NCBI Taxonomy" id="2915351"/>
    <lineage>
        <taxon>Bacteria</taxon>
        <taxon>Pseudomonadati</taxon>
        <taxon>Pseudomonadota</taxon>
        <taxon>Betaproteobacteria</taxon>
        <taxon>Burkholderiales</taxon>
        <taxon>Sutterellaceae</taxon>
        <taxon>Mesosutterella</taxon>
    </lineage>
</organism>
<dbReference type="InterPro" id="IPR036225">
    <property type="entry name" value="SRP/SRP_N"/>
</dbReference>
<dbReference type="InterPro" id="IPR042101">
    <property type="entry name" value="SRP54_N_sf"/>
</dbReference>
<dbReference type="Proteomes" id="UP001297600">
    <property type="component" value="Unassembled WGS sequence"/>
</dbReference>
<evidence type="ECO:0000256" key="7">
    <source>
        <dbReference type="ARBA" id="ARBA00023170"/>
    </source>
</evidence>
<dbReference type="InterPro" id="IPR013822">
    <property type="entry name" value="Signal_recog_particl_SRP54_hlx"/>
</dbReference>
<sequence length="363" mass="39081">MAFFFGKKNKDASADAQDEQRSSPEEKSSWFSRHFNKEPAREEPAPTPPSPPQEDSAGNSWFSRLKRGLTRTRVNLYGLFSGGKIDEEFLENLQDGLITADAGLPASERIIGELKDAIKLKGLQTQDEVRGELISIIASLLEPCEKPLRLDQASPLVIMMAGVNGAGKTTSIGKIAKWLSGQGKSVLLAAGDTFRAAAREQLEVWGERNNVHVVAQQGADPAAVIFDAIASARAKHIDVVLADTAGRLPTQARLMDELVRIKRSQGKALAGAPHEVILVLDGTNGQNALAQVRQFDEAVGLTGLIVTKLDGTAKGGVLLAIAEMRRGRPLPIYFIGVGESINDLQPFKAEEFARALVGTGQEQ</sequence>
<dbReference type="Pfam" id="PF00448">
    <property type="entry name" value="SRP54"/>
    <property type="match status" value="1"/>
</dbReference>
<comment type="subcellular location">
    <subcellularLocation>
        <location evidence="9">Cell membrane</location>
        <topology evidence="9">Peripheral membrane protein</topology>
        <orientation evidence="9">Cytoplasmic side</orientation>
    </subcellularLocation>
    <subcellularLocation>
        <location evidence="9">Cytoplasm</location>
    </subcellularLocation>
</comment>
<comment type="subunit">
    <text evidence="9">Part of the signal recognition particle protein translocation system, which is composed of SRP and FtsY. SRP is a ribonucleoprotein composed of Ffh and a 4.5S RNA molecule.</text>
</comment>
<evidence type="ECO:0000256" key="3">
    <source>
        <dbReference type="ARBA" id="ARBA00022741"/>
    </source>
</evidence>
<evidence type="ECO:0000256" key="2">
    <source>
        <dbReference type="ARBA" id="ARBA00022490"/>
    </source>
</evidence>
<keyword evidence="1 9" id="KW-1003">Cell membrane</keyword>
<comment type="function">
    <text evidence="9">Involved in targeting and insertion of nascent membrane proteins into the cytoplasmic membrane. Acts as a receptor for the complex formed by the signal recognition particle (SRP) and the ribosome-nascent chain (RNC). Interaction with SRP-RNC leads to the transfer of the RNC complex to the Sec translocase for insertion into the membrane, the hydrolysis of GTP by both Ffh and FtsY, and the dissociation of the SRP-FtsY complex into the individual components.</text>
</comment>
<evidence type="ECO:0000256" key="1">
    <source>
        <dbReference type="ARBA" id="ARBA00022475"/>
    </source>
</evidence>
<dbReference type="SUPFAM" id="SSF52540">
    <property type="entry name" value="P-loop containing nucleoside triphosphate hydrolases"/>
    <property type="match status" value="1"/>
</dbReference>
<gene>
    <name evidence="9 12" type="primary">ftsY</name>
    <name evidence="12" type="ORF">MAF45_01950</name>
</gene>
<keyword evidence="2 9" id="KW-0963">Cytoplasm</keyword>
<dbReference type="HAMAP" id="MF_00920">
    <property type="entry name" value="FtsY"/>
    <property type="match status" value="1"/>
</dbReference>
<evidence type="ECO:0000256" key="10">
    <source>
        <dbReference type="SAM" id="MobiDB-lite"/>
    </source>
</evidence>
<dbReference type="SUPFAM" id="SSF47364">
    <property type="entry name" value="Domain of the SRP/SRP receptor G-proteins"/>
    <property type="match status" value="1"/>
</dbReference>
<evidence type="ECO:0000256" key="8">
    <source>
        <dbReference type="ARBA" id="ARBA00048027"/>
    </source>
</evidence>
<dbReference type="NCBIfam" id="TIGR00064">
    <property type="entry name" value="ftsY"/>
    <property type="match status" value="1"/>
</dbReference>
<comment type="similarity">
    <text evidence="9">Belongs to the GTP-binding SRP family. FtsY subfamily.</text>
</comment>
<dbReference type="SMART" id="SM00962">
    <property type="entry name" value="SRP54"/>
    <property type="match status" value="1"/>
</dbReference>
<evidence type="ECO:0000256" key="9">
    <source>
        <dbReference type="HAMAP-Rule" id="MF_00920"/>
    </source>
</evidence>
<feature type="region of interest" description="Disordered" evidence="10">
    <location>
        <begin position="1"/>
        <end position="60"/>
    </location>
</feature>
<dbReference type="CDD" id="cd17874">
    <property type="entry name" value="FtsY"/>
    <property type="match status" value="1"/>
</dbReference>
<feature type="binding site" evidence="9">
    <location>
        <begin position="307"/>
        <end position="310"/>
    </location>
    <ligand>
        <name>GTP</name>
        <dbReference type="ChEBI" id="CHEBI:37565"/>
    </ligand>
</feature>
<dbReference type="Gene3D" id="1.20.120.140">
    <property type="entry name" value="Signal recognition particle SRP54, nucleotide-binding domain"/>
    <property type="match status" value="1"/>
</dbReference>
<dbReference type="InterPro" id="IPR027417">
    <property type="entry name" value="P-loop_NTPase"/>
</dbReference>
<keyword evidence="5 9" id="KW-0342">GTP-binding</keyword>
<dbReference type="InterPro" id="IPR000897">
    <property type="entry name" value="SRP54_GTPase_dom"/>
</dbReference>
<protein>
    <recommendedName>
        <fullName evidence="9">Signal recognition particle receptor FtsY</fullName>
        <shortName evidence="9">SRP receptor</shortName>
        <ecNumber evidence="9">3.6.5.4</ecNumber>
    </recommendedName>
</protein>
<dbReference type="EC" id="3.6.5.4" evidence="9"/>
<feature type="binding site" evidence="9">
    <location>
        <begin position="243"/>
        <end position="247"/>
    </location>
    <ligand>
        <name>GTP</name>
        <dbReference type="ChEBI" id="CHEBI:37565"/>
    </ligand>
</feature>
<evidence type="ECO:0000256" key="6">
    <source>
        <dbReference type="ARBA" id="ARBA00023136"/>
    </source>
</evidence>
<dbReference type="PANTHER" id="PTHR43134:SF1">
    <property type="entry name" value="SIGNAL RECOGNITION PARTICLE RECEPTOR SUBUNIT ALPHA"/>
    <property type="match status" value="1"/>
</dbReference>
<evidence type="ECO:0000313" key="13">
    <source>
        <dbReference type="Proteomes" id="UP001297600"/>
    </source>
</evidence>
<dbReference type="Pfam" id="PF02881">
    <property type="entry name" value="SRP54_N"/>
    <property type="match status" value="1"/>
</dbReference>
<comment type="caution">
    <text evidence="12">The sequence shown here is derived from an EMBL/GenBank/DDBJ whole genome shotgun (WGS) entry which is preliminary data.</text>
</comment>
<evidence type="ECO:0000256" key="5">
    <source>
        <dbReference type="ARBA" id="ARBA00023134"/>
    </source>
</evidence>
<name>A0ABS9MNM9_9BURK</name>
<accession>A0ABS9MNM9</accession>
<dbReference type="InterPro" id="IPR003593">
    <property type="entry name" value="AAA+_ATPase"/>
</dbReference>
<evidence type="ECO:0000313" key="12">
    <source>
        <dbReference type="EMBL" id="MCG5030220.1"/>
    </source>
</evidence>
<feature type="compositionally biased region" description="Basic and acidic residues" evidence="10">
    <location>
        <begin position="35"/>
        <end position="44"/>
    </location>
</feature>
<dbReference type="PROSITE" id="PS00300">
    <property type="entry name" value="SRP54"/>
    <property type="match status" value="1"/>
</dbReference>
<dbReference type="SMART" id="SM00963">
    <property type="entry name" value="SRP54_N"/>
    <property type="match status" value="1"/>
</dbReference>
<dbReference type="SMART" id="SM00382">
    <property type="entry name" value="AAA"/>
    <property type="match status" value="1"/>
</dbReference>
<proteinExistence type="inferred from homology"/>
<dbReference type="InterPro" id="IPR004390">
    <property type="entry name" value="SR_rcpt_FtsY"/>
</dbReference>
<keyword evidence="13" id="KW-1185">Reference proteome</keyword>